<dbReference type="Pfam" id="PF07719">
    <property type="entry name" value="TPR_2"/>
    <property type="match status" value="2"/>
</dbReference>
<reference evidence="5 6" key="1">
    <citation type="submission" date="2015-02" db="EMBL/GenBank/DDBJ databases">
        <title>Nostoc linckia genome annotation.</title>
        <authorList>
            <person name="Zhou Z."/>
        </authorList>
    </citation>
    <scope>NUCLEOTIDE SEQUENCE [LARGE SCALE GENOMIC DNA]</scope>
    <source>
        <strain evidence="6">z8</strain>
    </source>
</reference>
<evidence type="ECO:0000256" key="3">
    <source>
        <dbReference type="PROSITE-ProRule" id="PRU00339"/>
    </source>
</evidence>
<dbReference type="GeneID" id="57094817"/>
<evidence type="ECO:0000256" key="2">
    <source>
        <dbReference type="ARBA" id="ARBA00022803"/>
    </source>
</evidence>
<gene>
    <name evidence="5" type="ORF">VF08_15810</name>
</gene>
<dbReference type="InterPro" id="IPR051685">
    <property type="entry name" value="Ycf3/AcsC/BcsC/TPR_MFPF"/>
</dbReference>
<dbReference type="Proteomes" id="UP000222310">
    <property type="component" value="Unassembled WGS sequence"/>
</dbReference>
<sequence length="414" mass="46268">MASWKILPLLLGLGLVLAPQISAAQTVEELEQQASSAEEVKNYEEAANIWRSLIKRDSKNTSAYVKLADVLSYQGKIADTIAAYRQALQLAPDAEVYLKLGNFLAEKGQIAEAIAALRESIKLDGKNDTAYTNLGNQLIAIGKTEEALAAYRQAVKLKPEAYNYNTLAEALFKAGKREEAIAAYRQVLKVDESGYWSPYAYNKLGEILEYPEAVAIYRQGSKNNPEDEVYYQKLAELSLQRGFVDEAIAAYRQLIKIKPEPSTYIDLADVLAIREKSEEAIGFYRQAAVQDGSDYYYNKLTQALVEQENLDEALAICQKVVNIGEGSYDTCSSVNMLLYKQKGFSGVMKFYQPLSNAIPRRKMAELYIKLGKDIAYDESGDRSKQEATKIFREALKIDPENAEAKEALKDLIAY</sequence>
<proteinExistence type="predicted"/>
<dbReference type="AlphaFoldDB" id="A0A9Q6EKU6"/>
<dbReference type="EMBL" id="LAHD01000041">
    <property type="protein sequence ID" value="PHK03175.1"/>
    <property type="molecule type" value="Genomic_DNA"/>
</dbReference>
<dbReference type="Pfam" id="PF13432">
    <property type="entry name" value="TPR_16"/>
    <property type="match status" value="2"/>
</dbReference>
<dbReference type="SUPFAM" id="SSF48452">
    <property type="entry name" value="TPR-like"/>
    <property type="match status" value="2"/>
</dbReference>
<feature type="chain" id="PRO_5040303727" description="Tetratricopeptide repeat protein" evidence="4">
    <location>
        <begin position="25"/>
        <end position="414"/>
    </location>
</feature>
<evidence type="ECO:0000313" key="6">
    <source>
        <dbReference type="Proteomes" id="UP000222310"/>
    </source>
</evidence>
<feature type="repeat" description="TPR" evidence="3">
    <location>
        <begin position="228"/>
        <end position="261"/>
    </location>
</feature>
<dbReference type="PANTHER" id="PTHR44943:SF8">
    <property type="entry name" value="TPR REPEAT-CONTAINING PROTEIN MJ0263"/>
    <property type="match status" value="1"/>
</dbReference>
<dbReference type="PROSITE" id="PS50293">
    <property type="entry name" value="TPR_REGION"/>
    <property type="match status" value="1"/>
</dbReference>
<evidence type="ECO:0008006" key="7">
    <source>
        <dbReference type="Google" id="ProtNLM"/>
    </source>
</evidence>
<dbReference type="InterPro" id="IPR019734">
    <property type="entry name" value="TPR_rpt"/>
</dbReference>
<feature type="repeat" description="TPR" evidence="3">
    <location>
        <begin position="94"/>
        <end position="127"/>
    </location>
</feature>
<organism evidence="5 6">
    <name type="scientific">Nostoc linckia z8</name>
    <dbReference type="NCBI Taxonomy" id="1628746"/>
    <lineage>
        <taxon>Bacteria</taxon>
        <taxon>Bacillati</taxon>
        <taxon>Cyanobacteriota</taxon>
        <taxon>Cyanophyceae</taxon>
        <taxon>Nostocales</taxon>
        <taxon>Nostocaceae</taxon>
        <taxon>Nostoc</taxon>
    </lineage>
</organism>
<dbReference type="PROSITE" id="PS50005">
    <property type="entry name" value="TPR"/>
    <property type="match status" value="3"/>
</dbReference>
<feature type="repeat" description="TPR" evidence="3">
    <location>
        <begin position="128"/>
        <end position="161"/>
    </location>
</feature>
<evidence type="ECO:0000256" key="4">
    <source>
        <dbReference type="SAM" id="SignalP"/>
    </source>
</evidence>
<dbReference type="InterPro" id="IPR011990">
    <property type="entry name" value="TPR-like_helical_dom_sf"/>
</dbReference>
<dbReference type="SMART" id="SM00028">
    <property type="entry name" value="TPR"/>
    <property type="match status" value="9"/>
</dbReference>
<name>A0A9Q6EKU6_NOSLI</name>
<comment type="caution">
    <text evidence="5">The sequence shown here is derived from an EMBL/GenBank/DDBJ whole genome shotgun (WGS) entry which is preliminary data.</text>
</comment>
<dbReference type="RefSeq" id="WP_099068683.1">
    <property type="nucleotide sequence ID" value="NZ_LAHD01000041.1"/>
</dbReference>
<evidence type="ECO:0000256" key="1">
    <source>
        <dbReference type="ARBA" id="ARBA00022737"/>
    </source>
</evidence>
<accession>A0A9Q6EKU6</accession>
<dbReference type="InterPro" id="IPR013105">
    <property type="entry name" value="TPR_2"/>
</dbReference>
<keyword evidence="4" id="KW-0732">Signal</keyword>
<keyword evidence="2 3" id="KW-0802">TPR repeat</keyword>
<dbReference type="PANTHER" id="PTHR44943">
    <property type="entry name" value="CELLULOSE SYNTHASE OPERON PROTEIN C"/>
    <property type="match status" value="1"/>
</dbReference>
<keyword evidence="1" id="KW-0677">Repeat</keyword>
<dbReference type="Gene3D" id="1.25.40.10">
    <property type="entry name" value="Tetratricopeptide repeat domain"/>
    <property type="match status" value="4"/>
</dbReference>
<feature type="signal peptide" evidence="4">
    <location>
        <begin position="1"/>
        <end position="24"/>
    </location>
</feature>
<protein>
    <recommendedName>
        <fullName evidence="7">Tetratricopeptide repeat protein</fullName>
    </recommendedName>
</protein>
<evidence type="ECO:0000313" key="5">
    <source>
        <dbReference type="EMBL" id="PHK03175.1"/>
    </source>
</evidence>